<evidence type="ECO:0000259" key="5">
    <source>
        <dbReference type="Pfam" id="PF02570"/>
    </source>
</evidence>
<comment type="pathway">
    <text evidence="1">Cofactor biosynthesis; adenosylcobalamin biosynthesis.</text>
</comment>
<dbReference type="GO" id="GO:0016993">
    <property type="term" value="F:precorrin-8X methylmutase activity"/>
    <property type="evidence" value="ECO:0007669"/>
    <property type="project" value="InterPro"/>
</dbReference>
<name>A0A521D025_9ACTN</name>
<proteinExistence type="inferred from homology"/>
<dbReference type="UniPathway" id="UPA00148"/>
<dbReference type="Proteomes" id="UP000317484">
    <property type="component" value="Unassembled WGS sequence"/>
</dbReference>
<dbReference type="EMBL" id="FXTJ01000002">
    <property type="protein sequence ID" value="SMO65049.1"/>
    <property type="molecule type" value="Genomic_DNA"/>
</dbReference>
<evidence type="ECO:0000256" key="2">
    <source>
        <dbReference type="ARBA" id="ARBA00009774"/>
    </source>
</evidence>
<keyword evidence="7" id="KW-1185">Reference proteome</keyword>
<gene>
    <name evidence="6" type="ORF">SAMN06273567_102780</name>
</gene>
<dbReference type="Pfam" id="PF02570">
    <property type="entry name" value="CbiC"/>
    <property type="match status" value="1"/>
</dbReference>
<dbReference type="InterPro" id="IPR036588">
    <property type="entry name" value="CobH/CbiC_sf"/>
</dbReference>
<protein>
    <submittedName>
        <fullName evidence="6">Precorrin-8X methylmutase</fullName>
    </submittedName>
</protein>
<sequence>MYDYEKDGAEIYRQSFATIRAEADLTGLPEDLARVVVRMIHACGQVDLVADVAASPDVVRRAREALDAGAPVLCDAQMVASGVTRRRLPKDNDVVCTLNDPRVPGLAADLRTTRTAAALELWRDRLDGAVVAIGNAPTALFHLLEMVAAGAPRPAAVLGIPVGFIGAAESKEALAASDLDSLVVRGRRGGSAITAAAVNAIASDVE</sequence>
<dbReference type="Gene3D" id="3.40.50.10230">
    <property type="entry name" value="Cobalamin biosynthesis CobH/CbiC, precorrin-8X methylmutase"/>
    <property type="match status" value="1"/>
</dbReference>
<accession>A0A521D025</accession>
<dbReference type="AlphaFoldDB" id="A0A521D025"/>
<organism evidence="6 7">
    <name type="scientific">Geodermatophilus aquaeductus</name>
    <dbReference type="NCBI Taxonomy" id="1564161"/>
    <lineage>
        <taxon>Bacteria</taxon>
        <taxon>Bacillati</taxon>
        <taxon>Actinomycetota</taxon>
        <taxon>Actinomycetes</taxon>
        <taxon>Geodermatophilales</taxon>
        <taxon>Geodermatophilaceae</taxon>
        <taxon>Geodermatophilus</taxon>
    </lineage>
</organism>
<reference evidence="6 7" key="1">
    <citation type="submission" date="2017-05" db="EMBL/GenBank/DDBJ databases">
        <authorList>
            <person name="Varghese N."/>
            <person name="Submissions S."/>
        </authorList>
    </citation>
    <scope>NUCLEOTIDE SEQUENCE [LARGE SCALE GENOMIC DNA]</scope>
    <source>
        <strain evidence="6 7">DSM 46834</strain>
    </source>
</reference>
<dbReference type="RefSeq" id="WP_142458071.1">
    <property type="nucleotide sequence ID" value="NZ_FXTJ01000002.1"/>
</dbReference>
<dbReference type="GO" id="GO:0009236">
    <property type="term" value="P:cobalamin biosynthetic process"/>
    <property type="evidence" value="ECO:0007669"/>
    <property type="project" value="UniProtKB-UniPathway"/>
</dbReference>
<evidence type="ECO:0000256" key="1">
    <source>
        <dbReference type="ARBA" id="ARBA00004953"/>
    </source>
</evidence>
<comment type="similarity">
    <text evidence="2">Belongs to the CobH/CbiC family.</text>
</comment>
<dbReference type="PANTHER" id="PTHR43588">
    <property type="entry name" value="COBALT-PRECORRIN-8 METHYLMUTASE"/>
    <property type="match status" value="1"/>
</dbReference>
<evidence type="ECO:0000256" key="3">
    <source>
        <dbReference type="ARBA" id="ARBA00022573"/>
    </source>
</evidence>
<evidence type="ECO:0000313" key="7">
    <source>
        <dbReference type="Proteomes" id="UP000317484"/>
    </source>
</evidence>
<keyword evidence="3" id="KW-0169">Cobalamin biosynthesis</keyword>
<feature type="domain" description="Cobalamin biosynthesis precorrin-8X methylmutase CobH/CbiC" evidence="5">
    <location>
        <begin position="10"/>
        <end position="202"/>
    </location>
</feature>
<dbReference type="NCBIfam" id="NF006136">
    <property type="entry name" value="PRK08285.1"/>
    <property type="match status" value="1"/>
</dbReference>
<dbReference type="InterPro" id="IPR003722">
    <property type="entry name" value="Cbl_synth_CobH/CbiC"/>
</dbReference>
<dbReference type="PANTHER" id="PTHR43588:SF1">
    <property type="entry name" value="COBALT-PRECORRIN-8 METHYLMUTASE"/>
    <property type="match status" value="1"/>
</dbReference>
<evidence type="ECO:0000313" key="6">
    <source>
        <dbReference type="EMBL" id="SMO65049.1"/>
    </source>
</evidence>
<keyword evidence="4" id="KW-0413">Isomerase</keyword>
<dbReference type="SUPFAM" id="SSF63965">
    <property type="entry name" value="Precorrin-8X methylmutase CbiC/CobH"/>
    <property type="match status" value="1"/>
</dbReference>
<evidence type="ECO:0000256" key="4">
    <source>
        <dbReference type="ARBA" id="ARBA00023235"/>
    </source>
</evidence>